<accession>A0ACB9WUM6</accession>
<evidence type="ECO:0000313" key="1">
    <source>
        <dbReference type="EMBL" id="KAI4817698.1"/>
    </source>
</evidence>
<gene>
    <name evidence="1" type="ORF">KUCAC02_011078</name>
</gene>
<name>A0ACB9WUM6_CHAAC</name>
<comment type="caution">
    <text evidence="1">The sequence shown here is derived from an EMBL/GenBank/DDBJ whole genome shotgun (WGS) entry which is preliminary data.</text>
</comment>
<reference evidence="1" key="1">
    <citation type="submission" date="2022-05" db="EMBL/GenBank/DDBJ databases">
        <title>Chromosome-level genome of Chaenocephalus aceratus.</title>
        <authorList>
            <person name="Park H."/>
        </authorList>
    </citation>
    <scope>NUCLEOTIDE SEQUENCE</scope>
    <source>
        <strain evidence="1">KU_202001</strain>
    </source>
</reference>
<dbReference type="EMBL" id="CM043795">
    <property type="protein sequence ID" value="KAI4817698.1"/>
    <property type="molecule type" value="Genomic_DNA"/>
</dbReference>
<protein>
    <submittedName>
        <fullName evidence="1">Uncharacterized protein</fullName>
    </submittedName>
</protein>
<organism evidence="1 2">
    <name type="scientific">Chaenocephalus aceratus</name>
    <name type="common">Blackfin icefish</name>
    <name type="synonym">Chaenichthys aceratus</name>
    <dbReference type="NCBI Taxonomy" id="36190"/>
    <lineage>
        <taxon>Eukaryota</taxon>
        <taxon>Metazoa</taxon>
        <taxon>Chordata</taxon>
        <taxon>Craniata</taxon>
        <taxon>Vertebrata</taxon>
        <taxon>Euteleostomi</taxon>
        <taxon>Actinopterygii</taxon>
        <taxon>Neopterygii</taxon>
        <taxon>Teleostei</taxon>
        <taxon>Neoteleostei</taxon>
        <taxon>Acanthomorphata</taxon>
        <taxon>Eupercaria</taxon>
        <taxon>Perciformes</taxon>
        <taxon>Notothenioidei</taxon>
        <taxon>Channichthyidae</taxon>
        <taxon>Chaenocephalus</taxon>
    </lineage>
</organism>
<evidence type="ECO:0000313" key="2">
    <source>
        <dbReference type="Proteomes" id="UP001057452"/>
    </source>
</evidence>
<keyword evidence="2" id="KW-1185">Reference proteome</keyword>
<proteinExistence type="predicted"/>
<sequence>MAASGGGLSPPATVAGLSIQAPARARFPGRPCTVRSRLRSEKRIKCGRLGSDDGDLASEGPRPVNIGLALSEDPALLRLLGLWEKHSRQRDAGFMSSEEEEDVFTGFGTTTASPQKAPRSSLLSRAKLPPASDRSLEIKPLLGKIIPKSPKSSLIGKIVTRIPKEDHGFIKSRSKDQDIPKVLIKLHGKQVAPTVAAKHAGAQASDRQSRTRAADFIRRAGKSAYSRNMRNQTAATSAGGTRQASKVKEPGEVSEDSDTDQSQPQRSVKRMIGHTRRTSQAAALSFTSFQKRQRKRMAKGMGASPEAGAEAQAEAQSGDKAAMPLKCKATDSPEKRILKRATQKSLYGHKRKPKPNDSPEVRSPKVRRRIRTTHVFYTYVTEPSPAPLTLGGNQQQLQSQSIAPSEGDPNTSTTVTTSGRSSRVIKTPKRFLDEEIIPFPKGSLATWQKSQQREDGKPSPSYHDSSYDGNSLQSDCDSTSVTDSPSAKFPSKPRPGTSHLEIYKNLKKLTLKLAEKKKGHSDTEGSYQQSGDGLTSHVRKKRRSKLMMEEMDAPGVVRKLAVLVNADVAAPSSTPSGDTGSNNEAGGVPEENNEAVEVSGPSYRIGLSGANKTMLHLLKKAKVQLIKIDQQKQLKMSQLGSGESRVPVTRRRRRRVGLSPKDKSSEEQPLGGPRIKHVCRAAAVALGQPRALVPDDIPRLSALPLHEREGITFFPAAEDVADDDDEMPDPGRDQWFGCLIEEDCTECTNCLDKPKFGGPNTKRQCCVYRKCDRIEKARMDRVIKPLKLRARHFLRPVSGSEDTSWKSRVAAEGSPSKAPGLRKHSLRNITPRSYSSLLKSESEDEEGVEEKYKADKSPVKTAVASDNKQGLVPQDGGTLPGDPPTEMPKPRRLFSRGPGTKPRANKNPAECASGNSLTGPVAEKYKIRVDFKEDCAVQNVWLMGGLSVLTSVPTTPQPVCLLCASKGRHEMIFCQICCEPSTVSCLSSEERPPRGEQGELCCRRCKFCHVVWPSKQEHKASVAVMPWVCMTCIRCKSCGVTPGKSWDWTGNHEQDLCPDCSSLHKKGNFCTVCNTCYNANDQHAQMIQCSQCSHWIHYTCEGLSDELVGMLSSQTEKVLSAAPLQRAAD</sequence>
<dbReference type="Proteomes" id="UP001057452">
    <property type="component" value="Chromosome 11"/>
</dbReference>